<feature type="region of interest" description="Disordered" evidence="1">
    <location>
        <begin position="71"/>
        <end position="139"/>
    </location>
</feature>
<reference evidence="2" key="1">
    <citation type="journal article" date="2023" name="Plant Biotechnol. J.">
        <title>Chromosome-level wild Hevea brasiliensis genome provides new tools for genomic-assisted breeding and valuable loci to elevate rubber yield.</title>
        <authorList>
            <person name="Cheng H."/>
            <person name="Song X."/>
            <person name="Hu Y."/>
            <person name="Wu T."/>
            <person name="Yang Q."/>
            <person name="An Z."/>
            <person name="Feng S."/>
            <person name="Deng Z."/>
            <person name="Wu W."/>
            <person name="Zeng X."/>
            <person name="Tu M."/>
            <person name="Wang X."/>
            <person name="Huang H."/>
        </authorList>
    </citation>
    <scope>NUCLEOTIDE SEQUENCE</scope>
    <source>
        <strain evidence="2">MT/VB/25A 57/8</strain>
    </source>
</reference>
<feature type="compositionally biased region" description="Polar residues" evidence="1">
    <location>
        <begin position="164"/>
        <end position="176"/>
    </location>
</feature>
<sequence>MQKDEKIVDGKNGRSEYVPVKNNAHLPNHVAVPGREKVSMTFGSGTNKPRLVTSALKQALSISTTVAVEVPASQIPNKAKSSSVRSVGKLNATPLSGNDNSDKVSNTSDVSSAELSSCFAPTGEDVGLNKLQDEGKEGLQLEKKAVSSVTTMKGSGHCDAVNNASCSTSAEPSSHLASEARDISSNKVQDDGKESSQLEQETMSVMRGGEMVQVSYKVYIPKKAPALARR</sequence>
<comment type="caution">
    <text evidence="2">The sequence shown here is derived from an EMBL/GenBank/DDBJ whole genome shotgun (WGS) entry which is preliminary data.</text>
</comment>
<dbReference type="PANTHER" id="PTHR36808:SF1">
    <property type="entry name" value="TRANSCRIPTIONAL REGULATOR ATRX-LIKE PROTEIN"/>
    <property type="match status" value="1"/>
</dbReference>
<dbReference type="PANTHER" id="PTHR36808">
    <property type="entry name" value="TRANSCRIPTIONAL REGULATOR ATRX-LIKE PROTEIN"/>
    <property type="match status" value="1"/>
</dbReference>
<feature type="region of interest" description="Disordered" evidence="1">
    <location>
        <begin position="164"/>
        <end position="207"/>
    </location>
</feature>
<accession>A0ABQ9MRK7</accession>
<gene>
    <name evidence="2" type="ORF">P3X46_006857</name>
</gene>
<feature type="compositionally biased region" description="Basic and acidic residues" evidence="1">
    <location>
        <begin position="178"/>
        <end position="196"/>
    </location>
</feature>
<dbReference type="EMBL" id="JARPOI010000004">
    <property type="protein sequence ID" value="KAJ9182926.1"/>
    <property type="molecule type" value="Genomic_DNA"/>
</dbReference>
<evidence type="ECO:0000256" key="1">
    <source>
        <dbReference type="SAM" id="MobiDB-lite"/>
    </source>
</evidence>
<keyword evidence="3" id="KW-1185">Reference proteome</keyword>
<organism evidence="2 3">
    <name type="scientific">Hevea brasiliensis</name>
    <name type="common">Para rubber tree</name>
    <name type="synonym">Siphonia brasiliensis</name>
    <dbReference type="NCBI Taxonomy" id="3981"/>
    <lineage>
        <taxon>Eukaryota</taxon>
        <taxon>Viridiplantae</taxon>
        <taxon>Streptophyta</taxon>
        <taxon>Embryophyta</taxon>
        <taxon>Tracheophyta</taxon>
        <taxon>Spermatophyta</taxon>
        <taxon>Magnoliopsida</taxon>
        <taxon>eudicotyledons</taxon>
        <taxon>Gunneridae</taxon>
        <taxon>Pentapetalae</taxon>
        <taxon>rosids</taxon>
        <taxon>fabids</taxon>
        <taxon>Malpighiales</taxon>
        <taxon>Euphorbiaceae</taxon>
        <taxon>Crotonoideae</taxon>
        <taxon>Micrandreae</taxon>
        <taxon>Hevea</taxon>
    </lineage>
</organism>
<feature type="compositionally biased region" description="Polar residues" evidence="1">
    <location>
        <begin position="93"/>
        <end position="115"/>
    </location>
</feature>
<evidence type="ECO:0000313" key="3">
    <source>
        <dbReference type="Proteomes" id="UP001174677"/>
    </source>
</evidence>
<proteinExistence type="predicted"/>
<evidence type="ECO:0000313" key="2">
    <source>
        <dbReference type="EMBL" id="KAJ9182926.1"/>
    </source>
</evidence>
<protein>
    <submittedName>
        <fullName evidence="2">Uncharacterized protein</fullName>
    </submittedName>
</protein>
<feature type="compositionally biased region" description="Polar residues" evidence="1">
    <location>
        <begin position="74"/>
        <end position="85"/>
    </location>
</feature>
<name>A0ABQ9MRK7_HEVBR</name>
<dbReference type="Proteomes" id="UP001174677">
    <property type="component" value="Chromosome 4"/>
</dbReference>